<comment type="caution">
    <text evidence="4">The sequence shown here is derived from an EMBL/GenBank/DDBJ whole genome shotgun (WGS) entry which is preliminary data.</text>
</comment>
<dbReference type="SMART" id="SM00421">
    <property type="entry name" value="HTH_LUXR"/>
    <property type="match status" value="1"/>
</dbReference>
<gene>
    <name evidence="4" type="ORF">JOF48_003502</name>
</gene>
<organism evidence="4 5">
    <name type="scientific">Arthrobacter stackebrandtii</name>
    <dbReference type="NCBI Taxonomy" id="272161"/>
    <lineage>
        <taxon>Bacteria</taxon>
        <taxon>Bacillati</taxon>
        <taxon>Actinomycetota</taxon>
        <taxon>Actinomycetes</taxon>
        <taxon>Micrococcales</taxon>
        <taxon>Micrococcaceae</taxon>
        <taxon>Arthrobacter</taxon>
    </lineage>
</organism>
<dbReference type="InterPro" id="IPR016032">
    <property type="entry name" value="Sig_transdc_resp-reg_C-effctor"/>
</dbReference>
<feature type="region of interest" description="Disordered" evidence="1">
    <location>
        <begin position="1"/>
        <end position="38"/>
    </location>
</feature>
<dbReference type="CDD" id="cd00077">
    <property type="entry name" value="HDc"/>
    <property type="match status" value="1"/>
</dbReference>
<evidence type="ECO:0000256" key="1">
    <source>
        <dbReference type="SAM" id="MobiDB-lite"/>
    </source>
</evidence>
<dbReference type="RefSeq" id="WP_342591292.1">
    <property type="nucleotide sequence ID" value="NZ_JAGIOI010000001.1"/>
</dbReference>
<dbReference type="SMART" id="SM00471">
    <property type="entry name" value="HDc"/>
    <property type="match status" value="1"/>
</dbReference>
<keyword evidence="5" id="KW-1185">Reference proteome</keyword>
<dbReference type="EMBL" id="JAGIOI010000001">
    <property type="protein sequence ID" value="MBP2414703.1"/>
    <property type="molecule type" value="Genomic_DNA"/>
</dbReference>
<dbReference type="InterPro" id="IPR037522">
    <property type="entry name" value="HD_GYP_dom"/>
</dbReference>
<dbReference type="Pfam" id="PF00196">
    <property type="entry name" value="GerE"/>
    <property type="match status" value="1"/>
</dbReference>
<evidence type="ECO:0000259" key="2">
    <source>
        <dbReference type="PROSITE" id="PS50043"/>
    </source>
</evidence>
<dbReference type="InterPro" id="IPR000792">
    <property type="entry name" value="Tscrpt_reg_LuxR_C"/>
</dbReference>
<dbReference type="Gene3D" id="1.10.3210.10">
    <property type="entry name" value="Hypothetical protein af1432"/>
    <property type="match status" value="2"/>
</dbReference>
<dbReference type="SUPFAM" id="SSF46894">
    <property type="entry name" value="C-terminal effector domain of the bipartite response regulators"/>
    <property type="match status" value="1"/>
</dbReference>
<dbReference type="PROSITE" id="PS50043">
    <property type="entry name" value="HTH_LUXR_2"/>
    <property type="match status" value="1"/>
</dbReference>
<dbReference type="InterPro" id="IPR052020">
    <property type="entry name" value="Cyclic_di-GMP/3'3'-cGAMP_PDE"/>
</dbReference>
<dbReference type="PRINTS" id="PR00038">
    <property type="entry name" value="HTHLUXR"/>
</dbReference>
<evidence type="ECO:0000313" key="5">
    <source>
        <dbReference type="Proteomes" id="UP000711614"/>
    </source>
</evidence>
<dbReference type="CDD" id="cd06170">
    <property type="entry name" value="LuxR_C_like"/>
    <property type="match status" value="1"/>
</dbReference>
<dbReference type="PANTHER" id="PTHR45228">
    <property type="entry name" value="CYCLIC DI-GMP PHOSPHODIESTERASE TM_0186-RELATED"/>
    <property type="match status" value="1"/>
</dbReference>
<dbReference type="PROSITE" id="PS51832">
    <property type="entry name" value="HD_GYP"/>
    <property type="match status" value="2"/>
</dbReference>
<evidence type="ECO:0000313" key="4">
    <source>
        <dbReference type="EMBL" id="MBP2414703.1"/>
    </source>
</evidence>
<dbReference type="InterPro" id="IPR003607">
    <property type="entry name" value="HD/PDEase_dom"/>
</dbReference>
<protein>
    <submittedName>
        <fullName evidence="4">HD-GYP domain-containing protein (C-di-GMP phosphodiesterase class II)/DNA-binding CsgD family transcriptional regulator</fullName>
    </submittedName>
</protein>
<feature type="domain" description="HTH luxR-type" evidence="2">
    <location>
        <begin position="478"/>
        <end position="543"/>
    </location>
</feature>
<proteinExistence type="predicted"/>
<reference evidence="4 5" key="1">
    <citation type="submission" date="2021-03" db="EMBL/GenBank/DDBJ databases">
        <title>Sequencing the genomes of 1000 actinobacteria strains.</title>
        <authorList>
            <person name="Klenk H.-P."/>
        </authorList>
    </citation>
    <scope>NUCLEOTIDE SEQUENCE [LARGE SCALE GENOMIC DNA]</scope>
    <source>
        <strain evidence="4 5">DSM 16005</strain>
    </source>
</reference>
<accession>A0ABS4Z360</accession>
<feature type="domain" description="HD-GYP" evidence="3">
    <location>
        <begin position="38"/>
        <end position="272"/>
    </location>
</feature>
<dbReference type="SUPFAM" id="SSF109604">
    <property type="entry name" value="HD-domain/PDEase-like"/>
    <property type="match status" value="2"/>
</dbReference>
<dbReference type="Gene3D" id="1.10.10.10">
    <property type="entry name" value="Winged helix-like DNA-binding domain superfamily/Winged helix DNA-binding domain"/>
    <property type="match status" value="1"/>
</dbReference>
<sequence>MADHGSGVAKGQPSGPVPEGSAARSGAGQGAPDHRVEPAARRSEMLAALSLAIDLGLGQPMEHMLRATLLGLRIADTLGIPEQPRGRIFYANLLAWIGCHADSHELAALFGDDIAFRADYYFIDAHGLPMLSLMLRHTGTGLPLLQRTVRRSQFAATATTAVRALISSHCTSAGRLADRVGLDAELPGILRHTFERWDGRGLPAGVSGVDIPVEMRIAQLADTVEVFLRNAGLDAAVGIVRERRGTQFDPELADVFCARAAGLTEGLLALDPWPAALAAAPAESALTAAELDGVLAAMGDFADLKSPWTAGHSRQVSALAAQAAVHQGCSSAEVLAVRRAGWVHDLGRMGVSNGIWDKPGPLSAVDRERLQLYPFLSGRILGRVPGMHRVAELAGAHRERLDGSGYPRGLGAGELDPGQCILAAADAYQSMLEPRPHRPGLLPADAAGRLRAESGAGRLAGAAVDSVLAAAGFKEARRRSLPSSLTARELEVLRLLCRGMDNKSIAAALVIAPKTARNHVEHIYVKTGASNRVTATLFALDAGLWDRAAE</sequence>
<dbReference type="InterPro" id="IPR036388">
    <property type="entry name" value="WH-like_DNA-bd_sf"/>
</dbReference>
<name>A0ABS4Z360_9MICC</name>
<dbReference type="Proteomes" id="UP000711614">
    <property type="component" value="Unassembled WGS sequence"/>
</dbReference>
<evidence type="ECO:0000259" key="3">
    <source>
        <dbReference type="PROSITE" id="PS51832"/>
    </source>
</evidence>
<dbReference type="Pfam" id="PF13487">
    <property type="entry name" value="HD_5"/>
    <property type="match status" value="2"/>
</dbReference>
<feature type="domain" description="HD-GYP" evidence="3">
    <location>
        <begin position="287"/>
        <end position="482"/>
    </location>
</feature>